<dbReference type="HOGENOM" id="CLU_001238_1_0_1"/>
<accession>T1KU14</accession>
<dbReference type="EnsemblMetazoa" id="tetur21g01750.1">
    <property type="protein sequence ID" value="tetur21g01750.1"/>
    <property type="gene ID" value="tetur21g01750"/>
</dbReference>
<dbReference type="InterPro" id="IPR025640">
    <property type="entry name" value="GYF_2"/>
</dbReference>
<dbReference type="InterPro" id="IPR044978">
    <property type="entry name" value="GRV2/DNAJC13"/>
</dbReference>
<dbReference type="InterPro" id="IPR045802">
    <property type="entry name" value="GRV2/DNAJC13_N"/>
</dbReference>
<dbReference type="InterPro" id="IPR001623">
    <property type="entry name" value="DnaJ_domain"/>
</dbReference>
<dbReference type="STRING" id="32264.T1KU14"/>
<dbReference type="InterPro" id="IPR036869">
    <property type="entry name" value="J_dom_sf"/>
</dbReference>
<dbReference type="GO" id="GO:0007032">
    <property type="term" value="P:endosome organization"/>
    <property type="evidence" value="ECO:0007669"/>
    <property type="project" value="InterPro"/>
</dbReference>
<name>T1KU14_TETUR</name>
<dbReference type="Gene3D" id="1.10.287.110">
    <property type="entry name" value="DnaJ domain"/>
    <property type="match status" value="1"/>
</dbReference>
<dbReference type="PROSITE" id="PS50076">
    <property type="entry name" value="DNAJ_2"/>
    <property type="match status" value="1"/>
</dbReference>
<dbReference type="InterPro" id="IPR011989">
    <property type="entry name" value="ARM-like"/>
</dbReference>
<evidence type="ECO:0000313" key="3">
    <source>
        <dbReference type="EnsemblMetazoa" id="tetur21g01750.1"/>
    </source>
</evidence>
<feature type="domain" description="J" evidence="2">
    <location>
        <begin position="1362"/>
        <end position="1421"/>
    </location>
</feature>
<dbReference type="Pfam" id="PF00226">
    <property type="entry name" value="DnaJ"/>
    <property type="match status" value="1"/>
</dbReference>
<reference evidence="3" key="2">
    <citation type="submission" date="2015-06" db="UniProtKB">
        <authorList>
            <consortium name="EnsemblMetazoa"/>
        </authorList>
    </citation>
    <scope>IDENTIFICATION</scope>
</reference>
<dbReference type="eggNOG" id="KOG1789">
    <property type="taxonomic scope" value="Eukaryota"/>
</dbReference>
<dbReference type="Gene3D" id="1.25.10.10">
    <property type="entry name" value="Leucine-rich Repeat Variant"/>
    <property type="match status" value="2"/>
</dbReference>
<dbReference type="GO" id="GO:0006898">
    <property type="term" value="P:receptor-mediated endocytosis"/>
    <property type="evidence" value="ECO:0007669"/>
    <property type="project" value="TreeGrafter"/>
</dbReference>
<dbReference type="SUPFAM" id="SSF46565">
    <property type="entry name" value="Chaperone J-domain"/>
    <property type="match status" value="1"/>
</dbReference>
<reference evidence="4" key="1">
    <citation type="submission" date="2011-08" db="EMBL/GenBank/DDBJ databases">
        <authorList>
            <person name="Rombauts S."/>
        </authorList>
    </citation>
    <scope>NUCLEOTIDE SEQUENCE</scope>
    <source>
        <strain evidence="4">London</strain>
    </source>
</reference>
<evidence type="ECO:0000313" key="4">
    <source>
        <dbReference type="Proteomes" id="UP000015104"/>
    </source>
</evidence>
<dbReference type="SUPFAM" id="SSF48371">
    <property type="entry name" value="ARM repeat"/>
    <property type="match status" value="2"/>
</dbReference>
<feature type="coiled-coil region" evidence="1">
    <location>
        <begin position="830"/>
        <end position="857"/>
    </location>
</feature>
<keyword evidence="4" id="KW-1185">Reference proteome</keyword>
<evidence type="ECO:0000259" key="2">
    <source>
        <dbReference type="PROSITE" id="PS50076"/>
    </source>
</evidence>
<dbReference type="SMART" id="SM00271">
    <property type="entry name" value="DnaJ"/>
    <property type="match status" value="1"/>
</dbReference>
<dbReference type="GO" id="GO:0010008">
    <property type="term" value="C:endosome membrane"/>
    <property type="evidence" value="ECO:0007669"/>
    <property type="project" value="TreeGrafter"/>
</dbReference>
<dbReference type="FunFam" id="1.10.287.110:FF:000007">
    <property type="entry name" value="DnaJ (Hsp40) homolog, subfamily C, member 13"/>
    <property type="match status" value="1"/>
</dbReference>
<evidence type="ECO:0000256" key="1">
    <source>
        <dbReference type="SAM" id="Coils"/>
    </source>
</evidence>
<dbReference type="InterPro" id="IPR016024">
    <property type="entry name" value="ARM-type_fold"/>
</dbReference>
<dbReference type="GO" id="GO:2000641">
    <property type="term" value="P:regulation of early endosome to late endosome transport"/>
    <property type="evidence" value="ECO:0007669"/>
    <property type="project" value="InterPro"/>
</dbReference>
<dbReference type="CDD" id="cd06257">
    <property type="entry name" value="DnaJ"/>
    <property type="match status" value="1"/>
</dbReference>
<sequence length="2298" mass="261372">MRHEIFYPRIFACEKYIMRKASKGVIVKANMIHSPSGNMDSRELSSFLVTKHSWRGNYKRILTIGTQGITTYNPNSMEATNVWSFCDIINVSPINEKLQYQDATLNIGGNEMFNLIIITKKRKTDTMKFSSEYRSDIICSALAHRAKFSEMTPRIAIHRYDCFKYSWSEKLIPVTIEIDLHGINQINPTTGRLLTSYFYRDIDDLILLNQNIDNNPAFAISTGGFSRLHLFTCTPGSRDDLLKKICEVSWLHTGSLIRIKKDPISLDHFLLNRFGKHSTDDAITSLYEFTVHKVTARNARDPVRRILALTDSCLIERDPNSYSIVTLKPLHEIFALVRNPTNPQLFLVEFIRGQVAGYTSTDRDALLASLLDGVRASGNIDIHVKMTPTCRGHRIGPYSVPVDEETESRHLKFLHTLPNGWTFNDAVIRFNSNCSYSGLLHSVTQDGLFSENKEKLIQLALGAFVEKEAEQREVNHENLEQHFQALRRLVASKAGFAAFTLSPRFREYLGVKVVNALDRKNDAVTHAAIDILCALMQPMHDDYDLRQEQLNKSSLLSSKKFLEDILNVLKYHVNCGTGALVVASMLDFLTFALCAPYSETTDGGHFDTLLTMVASYGRPLFKLFQHPSLAIVKGAGLVMKAIIEEGDAKIAHQMQELALAEGSLPRHLHIALFPPSNDSRYLAFQQLSRHLVALWIVDNETAMALLRRIFPLGLLNYLESTSKPPKSALSKLNERNNLKMAQDSALKSRTALDQIRDIHPSVRVIERQVETALKHWRERIGIPKRTDNRPQIKPILLRKRRERIKSTANWPMFYYQFENDHAKPDLIWNYKTREELRESLENENRAFNQNKELISNTIAISWNHREYEVPYHSLGDEIRINDYYLRLLLEEGERGQSLMLSDKLLIKKPYEFFNDLYHRFLLPTKASMKICCLQAMSIVYDAYHADIGTFNDVKWIIAMLKNSVDRVERDRLLIFISKLVLNQENVKHLIDAGGIKVLVDLLTLAHLHVSRAIVNAQTNLIEGTADQMSSHESWQEWYYMEDKDKKGPFSFKEMKEMAASNLINESTKCYASGVDGWNRLGDIPQLKWYLLYKTPGIMNETELATLILEIFIHICEYYPSRDSDGAIIRPLPRIKRFLSEDNCLRHIVQLLLTFDSVLVARVATLLTHVMQDNPSMSRLYQTGLFYFILMYTGSNLLPIGRLLHISHSNQAFRSDDPGRKSNIVQRSILGSLLPEAMICYLENYGPERFAQIFLGEFDTPEAIWNGEMRRLMIEKIATHIADFTPRLRSNTRALYQYCPIPPIQYPQLENELFCNIYYLKNLCDAHRFPNWPIKNPVDLLKDILEAWKEEVEKKPNSMSADDAYDVLELTHEQREAGLDENVIRRAYFRLAQKYHPDKNPEGRDKFEEINKAYEFLVSKNLRNRCVEGPDPVNITLILRAQSILFNQCSDELHPYKYSGYPMLVKTLRMETEDEQLFSKPHPLLPHACETAFHTVKCSALNAEELRREGGLEILKEAFSRCVSVLSQSSVPNDVAVQVSIHIVRCFTVAASFPACRTRIVELSSISKDIGRILYYNRLTRLCLCAVECISAFAADEVLQQQLFDSGVLFSLLLFLFKYDYTLEEGGVEADEETNQQQVANQLAKMSIIACARLAGDLTDEEIAAGSRSNPTIGNCLQALLTPYLSRQLGISNVAQLLKTLNSNIENPYLIWDNATRAELIDYLETQQREIIRSGRCPDETWGASFTFSSHKDELIVGEIFVRVFNEMPSFPLTNAKEFTVSLLDHVGSQAQYLHSALATQTQLNPERIKNVEMCLQALFNVIKNNAGVETKCIGHFKLLFSLLRADQWPQIQLIVVNVIACVSGNQECVNDIASSEVLVYLLLVLHAAPSADAVTRQTTVLETMLPLMTNSKLVRESMVKGGVLYLLDIFCNSSDHKIREKSAELLAKMTIDKLNGPKIRLILCKFLPVSFIESMKESPQEAVNLFDRNQENPELIWADEARTKVSSTIRTMSQSLYSSQLENPATNWKLDDDFEIKIPIAADEMVVAGVFLRLFVLNPSWTPQRLKQFLTELMDTVQSLMSKSQIDETKLELSTKALVSLLQARPPLLDMIPPMGYIKGLIDQLSNSKHSLVPHSALSVLHQLSYNKPCVESMIQYDYILSQMIKAISSDTTLAALGCQTLNNMFVADANDKLVPIALQVKLIDFLLKLLDSGQSTYDSSTKAIIVQLLKSMLQSQAYGEQVGNILDKNPVWSEFRDQKHDLFITNSHISGYLTGNTNVAGYLTQGGSLHMASSNFN</sequence>
<dbReference type="Pfam" id="PF14237">
    <property type="entry name" value="GYF_2"/>
    <property type="match status" value="1"/>
</dbReference>
<protein>
    <recommendedName>
        <fullName evidence="2">J domain-containing protein</fullName>
    </recommendedName>
</protein>
<dbReference type="EMBL" id="CAEY01000548">
    <property type="status" value="NOT_ANNOTATED_CDS"/>
    <property type="molecule type" value="Genomic_DNA"/>
</dbReference>
<organism evidence="3 4">
    <name type="scientific">Tetranychus urticae</name>
    <name type="common">Two-spotted spider mite</name>
    <dbReference type="NCBI Taxonomy" id="32264"/>
    <lineage>
        <taxon>Eukaryota</taxon>
        <taxon>Metazoa</taxon>
        <taxon>Ecdysozoa</taxon>
        <taxon>Arthropoda</taxon>
        <taxon>Chelicerata</taxon>
        <taxon>Arachnida</taxon>
        <taxon>Acari</taxon>
        <taxon>Acariformes</taxon>
        <taxon>Trombidiformes</taxon>
        <taxon>Prostigmata</taxon>
        <taxon>Eleutherengona</taxon>
        <taxon>Raphignathae</taxon>
        <taxon>Tetranychoidea</taxon>
        <taxon>Tetranychidae</taxon>
        <taxon>Tetranychus</taxon>
    </lineage>
</organism>
<dbReference type="PANTHER" id="PTHR36983:SF2">
    <property type="entry name" value="DNAJ HOMOLOG SUBFAMILY C MEMBER 13"/>
    <property type="match status" value="1"/>
</dbReference>
<dbReference type="Proteomes" id="UP000015104">
    <property type="component" value="Unassembled WGS sequence"/>
</dbReference>
<keyword evidence="1" id="KW-0175">Coiled coil</keyword>
<dbReference type="Pfam" id="PF19432">
    <property type="entry name" value="RME-8_N"/>
    <property type="match status" value="1"/>
</dbReference>
<proteinExistence type="predicted"/>
<dbReference type="PANTHER" id="PTHR36983">
    <property type="entry name" value="DNAJ HOMOLOG SUBFAMILY C MEMBER 13"/>
    <property type="match status" value="1"/>
</dbReference>